<dbReference type="CDD" id="cd00060">
    <property type="entry name" value="FHA"/>
    <property type="match status" value="1"/>
</dbReference>
<dbReference type="PANTHER" id="PTHR23308">
    <property type="entry name" value="NUCLEAR INHIBITOR OF PROTEIN PHOSPHATASE-1"/>
    <property type="match status" value="1"/>
</dbReference>
<accession>A0A7S3GKK7</accession>
<feature type="region of interest" description="Disordered" evidence="1">
    <location>
        <begin position="114"/>
        <end position="142"/>
    </location>
</feature>
<dbReference type="InterPro" id="IPR028124">
    <property type="entry name" value="SMAP_dom"/>
</dbReference>
<evidence type="ECO:0000313" key="3">
    <source>
        <dbReference type="EMBL" id="CAE0269323.1"/>
    </source>
</evidence>
<feature type="compositionally biased region" description="Basic and acidic residues" evidence="1">
    <location>
        <begin position="194"/>
        <end position="228"/>
    </location>
</feature>
<dbReference type="SUPFAM" id="SSF49879">
    <property type="entry name" value="SMAD/FHA domain"/>
    <property type="match status" value="1"/>
</dbReference>
<evidence type="ECO:0000259" key="2">
    <source>
        <dbReference type="PROSITE" id="PS50006"/>
    </source>
</evidence>
<feature type="domain" description="FHA" evidence="2">
    <location>
        <begin position="35"/>
        <end position="84"/>
    </location>
</feature>
<dbReference type="Pfam" id="PF15477">
    <property type="entry name" value="SMAP"/>
    <property type="match status" value="1"/>
</dbReference>
<feature type="compositionally biased region" description="Basic and acidic residues" evidence="1">
    <location>
        <begin position="114"/>
        <end position="133"/>
    </location>
</feature>
<dbReference type="AlphaFoldDB" id="A0A7S3GKK7"/>
<feature type="region of interest" description="Disordered" evidence="1">
    <location>
        <begin position="179"/>
        <end position="295"/>
    </location>
</feature>
<dbReference type="InterPro" id="IPR000253">
    <property type="entry name" value="FHA_dom"/>
</dbReference>
<dbReference type="InterPro" id="IPR008984">
    <property type="entry name" value="SMAD_FHA_dom_sf"/>
</dbReference>
<evidence type="ECO:0000256" key="1">
    <source>
        <dbReference type="SAM" id="MobiDB-lite"/>
    </source>
</evidence>
<dbReference type="PROSITE" id="PS50006">
    <property type="entry name" value="FHA_DOMAIN"/>
    <property type="match status" value="1"/>
</dbReference>
<dbReference type="InterPro" id="IPR050923">
    <property type="entry name" value="Cell_Proc_Reg/RNA_Proc"/>
</dbReference>
<reference evidence="3" key="1">
    <citation type="submission" date="2021-01" db="EMBL/GenBank/DDBJ databases">
        <authorList>
            <person name="Corre E."/>
            <person name="Pelletier E."/>
            <person name="Niang G."/>
            <person name="Scheremetjew M."/>
            <person name="Finn R."/>
            <person name="Kale V."/>
            <person name="Holt S."/>
            <person name="Cochrane G."/>
            <person name="Meng A."/>
            <person name="Brown T."/>
            <person name="Cohen L."/>
        </authorList>
    </citation>
    <scope>NUCLEOTIDE SEQUENCE</scope>
    <source>
        <strain evidence="3">NIES-2562</strain>
    </source>
</reference>
<gene>
    <name evidence="3" type="ORF">PBIL07802_LOCUS31676</name>
</gene>
<feature type="compositionally biased region" description="Basic and acidic residues" evidence="1">
    <location>
        <begin position="274"/>
        <end position="295"/>
    </location>
</feature>
<dbReference type="Pfam" id="PF00498">
    <property type="entry name" value="FHA"/>
    <property type="match status" value="1"/>
</dbReference>
<proteinExistence type="predicted"/>
<sequence length="318" mass="35521">MTLPQWKERFPDGYKVCAKSKGKENEKTVSLDRVCYVGRGEKCELQLDNKDVSRTHAVLFYGRDAVYVMDLDSRKGTYVNGRQLDRDRPFRLRKGDDIEIGRGLYQLEVEYKNRRDNEREERQPARSHWREEQAQNSALSAREKALALARKISEKVQPGTGGEVGKAKEEAIKIKRMSTAEKRKLLWSSTSAESEAKKAKGAAAEKAEVDEKRREEEDNEGRKEEEGGSKTQGDAGAGGGNAWGSAQLEGGDERKNKFLRLLGAKKASNTESSKNGESDAPEHLSSLEKQREMAQKMEEQFVGGVSRGRGAFGLGFGN</sequence>
<dbReference type="EMBL" id="HBIB01048155">
    <property type="protein sequence ID" value="CAE0269323.1"/>
    <property type="molecule type" value="Transcribed_RNA"/>
</dbReference>
<dbReference type="Gene3D" id="2.60.200.20">
    <property type="match status" value="1"/>
</dbReference>
<dbReference type="SMART" id="SM00240">
    <property type="entry name" value="FHA"/>
    <property type="match status" value="1"/>
</dbReference>
<organism evidence="3">
    <name type="scientific">Palpitomonas bilix</name>
    <dbReference type="NCBI Taxonomy" id="652834"/>
    <lineage>
        <taxon>Eukaryota</taxon>
        <taxon>Eukaryota incertae sedis</taxon>
    </lineage>
</organism>
<name>A0A7S3GKK7_9EUKA</name>
<protein>
    <recommendedName>
        <fullName evidence="2">FHA domain-containing protein</fullName>
    </recommendedName>
</protein>